<keyword evidence="4" id="KW-1185">Reference proteome</keyword>
<dbReference type="AlphaFoldDB" id="A0A9P8SJ44"/>
<proteinExistence type="predicted"/>
<feature type="compositionally biased region" description="Low complexity" evidence="1">
    <location>
        <begin position="65"/>
        <end position="79"/>
    </location>
</feature>
<dbReference type="RefSeq" id="XP_044722421.1">
    <property type="nucleotide sequence ID" value="XM_044861395.1"/>
</dbReference>
<evidence type="ECO:0000313" key="4">
    <source>
        <dbReference type="Proteomes" id="UP000824596"/>
    </source>
</evidence>
<dbReference type="GeneID" id="68352053"/>
<sequence length="123" mass="12532">MPQPSVSFVLLLALGSCSGVLADGQTTLSTAIVKRAYAAASGPSQLAPSTRCLGAKTPPSPLVEAPKLAKPVPKVVAAAAPPPPPPSDPESKSQPPGTKKPCPTKPTNQDKVPPRTVLDRKNP</sequence>
<feature type="chain" id="PRO_5040379443" evidence="2">
    <location>
        <begin position="23"/>
        <end position="123"/>
    </location>
</feature>
<evidence type="ECO:0000256" key="2">
    <source>
        <dbReference type="SAM" id="SignalP"/>
    </source>
</evidence>
<feature type="region of interest" description="Disordered" evidence="1">
    <location>
        <begin position="40"/>
        <end position="123"/>
    </location>
</feature>
<accession>A0A9P8SJ44</accession>
<dbReference type="EMBL" id="JAIZPD010000003">
    <property type="protein sequence ID" value="KAH0964908.1"/>
    <property type="molecule type" value="Genomic_DNA"/>
</dbReference>
<evidence type="ECO:0000313" key="3">
    <source>
        <dbReference type="EMBL" id="KAH0964908.1"/>
    </source>
</evidence>
<feature type="signal peptide" evidence="2">
    <location>
        <begin position="1"/>
        <end position="22"/>
    </location>
</feature>
<evidence type="ECO:0000256" key="1">
    <source>
        <dbReference type="SAM" id="MobiDB-lite"/>
    </source>
</evidence>
<protein>
    <submittedName>
        <fullName evidence="3">Uncharacterized protein</fullName>
    </submittedName>
</protein>
<dbReference type="Proteomes" id="UP000824596">
    <property type="component" value="Unassembled WGS sequence"/>
</dbReference>
<organism evidence="3 4">
    <name type="scientific">Hirsutella rhossiliensis</name>
    <dbReference type="NCBI Taxonomy" id="111463"/>
    <lineage>
        <taxon>Eukaryota</taxon>
        <taxon>Fungi</taxon>
        <taxon>Dikarya</taxon>
        <taxon>Ascomycota</taxon>
        <taxon>Pezizomycotina</taxon>
        <taxon>Sordariomycetes</taxon>
        <taxon>Hypocreomycetidae</taxon>
        <taxon>Hypocreales</taxon>
        <taxon>Ophiocordycipitaceae</taxon>
        <taxon>Hirsutella</taxon>
    </lineage>
</organism>
<reference evidence="3" key="1">
    <citation type="submission" date="2021-09" db="EMBL/GenBank/DDBJ databases">
        <title>A high-quality genome of the endoparasitic fungus Hirsutella rhossiliensis with a comparison of Hirsutella genomes reveals transposable elements contributing to genome size variation.</title>
        <authorList>
            <person name="Lin R."/>
            <person name="Jiao Y."/>
            <person name="Sun X."/>
            <person name="Ling J."/>
            <person name="Xie B."/>
            <person name="Cheng X."/>
        </authorList>
    </citation>
    <scope>NUCLEOTIDE SEQUENCE</scope>
    <source>
        <strain evidence="3">HR02</strain>
    </source>
</reference>
<comment type="caution">
    <text evidence="3">The sequence shown here is derived from an EMBL/GenBank/DDBJ whole genome shotgun (WGS) entry which is preliminary data.</text>
</comment>
<feature type="compositionally biased region" description="Low complexity" evidence="1">
    <location>
        <begin position="92"/>
        <end position="107"/>
    </location>
</feature>
<gene>
    <name evidence="3" type="ORF">HRG_02924</name>
</gene>
<keyword evidence="2" id="KW-0732">Signal</keyword>
<name>A0A9P8SJ44_9HYPO</name>